<protein>
    <recommendedName>
        <fullName evidence="2">Splicing factor Cactin</fullName>
    </recommendedName>
</protein>
<feature type="coiled-coil region" evidence="3">
    <location>
        <begin position="93"/>
        <end position="120"/>
    </location>
</feature>
<feature type="compositionally biased region" description="Basic and acidic residues" evidence="4">
    <location>
        <begin position="332"/>
        <end position="358"/>
    </location>
</feature>
<feature type="compositionally biased region" description="Basic and acidic residues" evidence="4">
    <location>
        <begin position="1"/>
        <end position="34"/>
    </location>
</feature>
<dbReference type="PANTHER" id="PTHR21737">
    <property type="entry name" value="POLYGLUTAMINE BINDING PROTEIN 1/MARVEL MEMBRANE-ASSOCIATING DOMAIN CONTAINING 3"/>
    <property type="match status" value="1"/>
</dbReference>
<evidence type="ECO:0000259" key="5">
    <source>
        <dbReference type="Pfam" id="PF09732"/>
    </source>
</evidence>
<dbReference type="EMBL" id="CP046234">
    <property type="protein sequence ID" value="WFD46660.1"/>
    <property type="molecule type" value="Genomic_DNA"/>
</dbReference>
<dbReference type="InterPro" id="IPR019134">
    <property type="entry name" value="Cactin_C"/>
</dbReference>
<evidence type="ECO:0000313" key="8">
    <source>
        <dbReference type="Proteomes" id="UP000818624"/>
    </source>
</evidence>
<keyword evidence="8" id="KW-1185">Reference proteome</keyword>
<reference evidence="7 8" key="1">
    <citation type="journal article" date="2020" name="Elife">
        <title>Loss of centromere function drives karyotype evolution in closely related Malassezia species.</title>
        <authorList>
            <person name="Sankaranarayanan S.R."/>
            <person name="Ianiri G."/>
            <person name="Coelho M.A."/>
            <person name="Reza M.H."/>
            <person name="Thimmappa B.C."/>
            <person name="Ganguly P."/>
            <person name="Vadnala R.N."/>
            <person name="Sun S."/>
            <person name="Siddharthan R."/>
            <person name="Tellgren-Roth C."/>
            <person name="Dawson T.L."/>
            <person name="Heitman J."/>
            <person name="Sanyal K."/>
        </authorList>
    </citation>
    <scope>NUCLEOTIDE SEQUENCE [LARGE SCALE GENOMIC DNA]</scope>
    <source>
        <strain evidence="7">CBS14141</strain>
    </source>
</reference>
<dbReference type="InterPro" id="IPR018816">
    <property type="entry name" value="Cactin_central"/>
</dbReference>
<dbReference type="Pfam" id="PF10312">
    <property type="entry name" value="Cactin_mid"/>
    <property type="match status" value="1"/>
</dbReference>
<dbReference type="PANTHER" id="PTHR21737:SF4">
    <property type="entry name" value="SPLICING FACTOR CACTIN"/>
    <property type="match status" value="1"/>
</dbReference>
<feature type="region of interest" description="Disordered" evidence="4">
    <location>
        <begin position="330"/>
        <end position="375"/>
    </location>
</feature>
<evidence type="ECO:0000256" key="2">
    <source>
        <dbReference type="ARBA" id="ARBA00034534"/>
    </source>
</evidence>
<dbReference type="Proteomes" id="UP000818624">
    <property type="component" value="Chromosome 1"/>
</dbReference>
<comment type="similarity">
    <text evidence="1">Belongs to the CACTIN family.</text>
</comment>
<organism evidence="7 8">
    <name type="scientific">Malassezia furfur</name>
    <name type="common">Pityriasis versicolor infection agent</name>
    <name type="synonym">Pityrosporum furfur</name>
    <dbReference type="NCBI Taxonomy" id="55194"/>
    <lineage>
        <taxon>Eukaryota</taxon>
        <taxon>Fungi</taxon>
        <taxon>Dikarya</taxon>
        <taxon>Basidiomycota</taxon>
        <taxon>Ustilaginomycotina</taxon>
        <taxon>Malasseziomycetes</taxon>
        <taxon>Malasseziales</taxon>
        <taxon>Malasseziaceae</taxon>
        <taxon>Malassezia</taxon>
    </lineage>
</organism>
<evidence type="ECO:0000256" key="3">
    <source>
        <dbReference type="SAM" id="Coils"/>
    </source>
</evidence>
<dbReference type="Pfam" id="PF09732">
    <property type="entry name" value="CactinC_cactus"/>
    <property type="match status" value="1"/>
</dbReference>
<keyword evidence="3" id="KW-0175">Coiled coil</keyword>
<feature type="compositionally biased region" description="Low complexity" evidence="4">
    <location>
        <begin position="44"/>
        <end position="54"/>
    </location>
</feature>
<proteinExistence type="inferred from homology"/>
<evidence type="ECO:0000256" key="4">
    <source>
        <dbReference type="SAM" id="MobiDB-lite"/>
    </source>
</evidence>
<accession>A0ABY8EM73</accession>
<evidence type="ECO:0000313" key="7">
    <source>
        <dbReference type="EMBL" id="WFD46660.1"/>
    </source>
</evidence>
<evidence type="ECO:0000256" key="1">
    <source>
        <dbReference type="ARBA" id="ARBA00006895"/>
    </source>
</evidence>
<evidence type="ECO:0000259" key="6">
    <source>
        <dbReference type="Pfam" id="PF10312"/>
    </source>
</evidence>
<feature type="domain" description="Splicing factor Cactin C-terminal" evidence="5">
    <location>
        <begin position="458"/>
        <end position="588"/>
    </location>
</feature>
<dbReference type="SMART" id="SM01050">
    <property type="entry name" value="CactinC_cactus"/>
    <property type="match status" value="1"/>
</dbReference>
<name>A0ABY8EM73_MALFU</name>
<feature type="domain" description="Splicing factor cactin central" evidence="6">
    <location>
        <begin position="126"/>
        <end position="317"/>
    </location>
</feature>
<feature type="region of interest" description="Disordered" evidence="4">
    <location>
        <begin position="1"/>
        <end position="60"/>
    </location>
</feature>
<sequence length="589" mass="68826">MGDLGRASRWDVRHDAVESGDDRYAKRARNETGEARATGLSRFHSSGSSGAAHADNLPPSGLDDKFHWHKKEAQEHDAGISPEEKERYNAERRAEALREVEQLNARRIQRERERKAREENRAYAARNSDAAVMTEWVAKEDQFQLEQMKLRAKIRTRENRAKPIDMLVLNWMWANPDRQRIADDDDEAGLDADLRAPPDVIEKLLPSELEELHGDIQSFVKLERDADTVEYWRNALIVCDDKQRAVRGDAEGTHVDASILAETDAMLSSKSADELLELQRQIRAKLRSGEPLDVEYWEGLLRRIVVWRSIAKLRDVHELVQKQRSAQLQQRQRAEAQQHQQEISHEVNEEVRPAKEEQDTWSEDMEPPTEKEQNLSYDQRKLPIVTLASQWAALLAARRSVLRTAFIPRLAQAQTKQEDKNESVEDKLFRMEAEREVDATEETFNQDVQLPSHPIYQWADKYRPRKPRYFNRVHTGYEWNRYNQTHYDSENPPPKVVQGYKFNIFYPDLIDSSRPPTYKILREDSDDTVLLRFSAGPPYEDIAFRIVDRAWEFSHRRGFRCTFERGVLQLHCTSTCTNPVNFKRLKYRK</sequence>
<gene>
    <name evidence="7" type="ORF">GLX27_001297</name>
</gene>